<proteinExistence type="predicted"/>
<protein>
    <submittedName>
        <fullName evidence="2">Uncharacterized protein</fullName>
    </submittedName>
</protein>
<dbReference type="EMBL" id="LR792683">
    <property type="protein sequence ID" value="CAB3389780.1"/>
    <property type="molecule type" value="Genomic_DNA"/>
</dbReference>
<evidence type="ECO:0000313" key="2">
    <source>
        <dbReference type="EMBL" id="CAB3389780.1"/>
    </source>
</evidence>
<sequence length="68" mass="7286">MGKGSGKDSQDQAGGRRSLNFKKENLRIRAQAAISRKSLAGVADGLSFQRGRLSIEWNPAQGRQGTGN</sequence>
<feature type="compositionally biased region" description="Basic and acidic residues" evidence="1">
    <location>
        <begin position="1"/>
        <end position="10"/>
    </location>
</feature>
<accession>A0A6F9DYX3</accession>
<dbReference type="Proteomes" id="UP000502196">
    <property type="component" value="Chromosome"/>
</dbReference>
<evidence type="ECO:0000313" key="3">
    <source>
        <dbReference type="Proteomes" id="UP000502196"/>
    </source>
</evidence>
<name>A0A6F9DYX3_9BACL</name>
<organism evidence="2 3">
    <name type="scientific">Kyrpidia spormannii</name>
    <dbReference type="NCBI Taxonomy" id="2055160"/>
    <lineage>
        <taxon>Bacteria</taxon>
        <taxon>Bacillati</taxon>
        <taxon>Bacillota</taxon>
        <taxon>Bacilli</taxon>
        <taxon>Bacillales</taxon>
        <taxon>Alicyclobacillaceae</taxon>
        <taxon>Kyrpidia</taxon>
    </lineage>
</organism>
<reference evidence="2 3" key="1">
    <citation type="submission" date="2020-04" db="EMBL/GenBank/DDBJ databases">
        <authorList>
            <person name="Hogendoorn C."/>
        </authorList>
    </citation>
    <scope>NUCLEOTIDE SEQUENCE [LARGE SCALE GENOMIC DNA]</scope>
    <source>
        <strain evidence="2">COOX1</strain>
    </source>
</reference>
<gene>
    <name evidence="2" type="ORF">COOX1_0086</name>
</gene>
<feature type="region of interest" description="Disordered" evidence="1">
    <location>
        <begin position="1"/>
        <end position="22"/>
    </location>
</feature>
<evidence type="ECO:0000256" key="1">
    <source>
        <dbReference type="SAM" id="MobiDB-lite"/>
    </source>
</evidence>
<dbReference type="AlphaFoldDB" id="A0A6F9DYX3"/>